<dbReference type="PROSITE" id="PS50893">
    <property type="entry name" value="ABC_TRANSPORTER_2"/>
    <property type="match status" value="1"/>
</dbReference>
<dbReference type="GeneID" id="96288350"/>
<proteinExistence type="predicted"/>
<dbReference type="InterPro" id="IPR003439">
    <property type="entry name" value="ABC_transporter-like_ATP-bd"/>
</dbReference>
<evidence type="ECO:0000256" key="6">
    <source>
        <dbReference type="ARBA" id="ARBA00023136"/>
    </source>
</evidence>
<keyword evidence="11" id="KW-1185">Reference proteome</keyword>
<protein>
    <submittedName>
        <fullName evidence="10">Multidrug ABC transporter permease</fullName>
    </submittedName>
</protein>
<reference evidence="11" key="1">
    <citation type="journal article" date="2019" name="Int. J. Syst. Evol. Microbiol.">
        <title>The Global Catalogue of Microorganisms (GCM) 10K type strain sequencing project: providing services to taxonomists for standard genome sequencing and annotation.</title>
        <authorList>
            <consortium name="The Broad Institute Genomics Platform"/>
            <consortium name="The Broad Institute Genome Sequencing Center for Infectious Disease"/>
            <person name="Wu L."/>
            <person name="Ma J."/>
        </authorList>
    </citation>
    <scope>NUCLEOTIDE SEQUENCE [LARGE SCALE GENOMIC DNA]</scope>
    <source>
        <strain evidence="11">JCM 4594</strain>
    </source>
</reference>
<evidence type="ECO:0000256" key="1">
    <source>
        <dbReference type="ARBA" id="ARBA00004651"/>
    </source>
</evidence>
<dbReference type="EMBL" id="BMUU01000001">
    <property type="protein sequence ID" value="GGY14961.1"/>
    <property type="molecule type" value="Genomic_DNA"/>
</dbReference>
<sequence length="647" mass="68177">MDEKTHRTPAGTGARAAALVAERVRLLRMVLGADFPALVTALVASHTLTMLWPTVSALATGWLAAETAAVLGHTASPAAVGWPLAVLGALLLADEVSAAFRDRIQRLVAGRLDGRALRETRRLVLGASNAELPLSQADNVNRASDIGPDARRSPGAAAVGQLTLTFRVLSAVVAAALLARFFPVTAILLLSASLAARALVRRQWIGLAAVRNAREGEARRIQYWSDISAGRAAAKEVRLFALAGFVVRRRTREALSWAGDVWLARRTILVQQWATIALALASAAMGMAVPGLAALHGELSTGHLVTCLVAVTVVCRISSMGMEAYDIEYGLEAVRALDALRDEADSGPAAQSVATVPPPAGGTPADIRFEGLSFRYPGSERPVLDGLDLHIRPGETLAIVGDSGAGKTTLIKLLAGLYAPTAGRVTVDGTDLASLDAEAWRRRLGIVFQDFNRYPLSLADNVALGAPEHRADLEGVAQALRRADAANLADSLPAKEATLLSGEFHGGVDLSGGQWQRLALARALFATAHGRDVLVLDEPTAHLDVESEAEFHQRVAAAVEETTVVLISHRLSTVRRADRIVRIADGRVVEEGSHDALMAADGGYARLFRLQAARFGNGLAGPAGVPSPASGHDMTGDQDRNTAKATP</sequence>
<keyword evidence="2 8" id="KW-0812">Transmembrane</keyword>
<evidence type="ECO:0000313" key="11">
    <source>
        <dbReference type="Proteomes" id="UP000600946"/>
    </source>
</evidence>
<dbReference type="SMART" id="SM00382">
    <property type="entry name" value="AAA"/>
    <property type="match status" value="1"/>
</dbReference>
<keyword evidence="4" id="KW-0067">ATP-binding</keyword>
<keyword evidence="3" id="KW-0547">Nucleotide-binding</keyword>
<evidence type="ECO:0000256" key="8">
    <source>
        <dbReference type="SAM" id="Phobius"/>
    </source>
</evidence>
<dbReference type="InterPro" id="IPR036640">
    <property type="entry name" value="ABC1_TM_sf"/>
</dbReference>
<dbReference type="InterPro" id="IPR017871">
    <property type="entry name" value="ABC_transporter-like_CS"/>
</dbReference>
<evidence type="ECO:0000256" key="7">
    <source>
        <dbReference type="SAM" id="MobiDB-lite"/>
    </source>
</evidence>
<dbReference type="SUPFAM" id="SSF52540">
    <property type="entry name" value="P-loop containing nucleoside triphosphate hydrolases"/>
    <property type="match status" value="1"/>
</dbReference>
<gene>
    <name evidence="10" type="ORF">GCM10010326_03140</name>
</gene>
<evidence type="ECO:0000313" key="10">
    <source>
        <dbReference type="EMBL" id="GGY14961.1"/>
    </source>
</evidence>
<dbReference type="InterPro" id="IPR003593">
    <property type="entry name" value="AAA+_ATPase"/>
</dbReference>
<dbReference type="SUPFAM" id="SSF90123">
    <property type="entry name" value="ABC transporter transmembrane region"/>
    <property type="match status" value="1"/>
</dbReference>
<feature type="region of interest" description="Disordered" evidence="7">
    <location>
        <begin position="621"/>
        <end position="647"/>
    </location>
</feature>
<evidence type="ECO:0000259" key="9">
    <source>
        <dbReference type="PROSITE" id="PS50893"/>
    </source>
</evidence>
<keyword evidence="5 8" id="KW-1133">Transmembrane helix</keyword>
<comment type="caution">
    <text evidence="10">The sequence shown here is derived from an EMBL/GenBank/DDBJ whole genome shotgun (WGS) entry which is preliminary data.</text>
</comment>
<evidence type="ECO:0000256" key="3">
    <source>
        <dbReference type="ARBA" id="ARBA00022741"/>
    </source>
</evidence>
<dbReference type="InterPro" id="IPR027417">
    <property type="entry name" value="P-loop_NTPase"/>
</dbReference>
<dbReference type="PROSITE" id="PS00211">
    <property type="entry name" value="ABC_TRANSPORTER_1"/>
    <property type="match status" value="1"/>
</dbReference>
<dbReference type="PANTHER" id="PTHR24221">
    <property type="entry name" value="ATP-BINDING CASSETTE SUB-FAMILY B"/>
    <property type="match status" value="1"/>
</dbReference>
<dbReference type="PANTHER" id="PTHR24221:SF646">
    <property type="entry name" value="HAEMOLYSIN SECRETION ATP-BINDING PROTEIN"/>
    <property type="match status" value="1"/>
</dbReference>
<evidence type="ECO:0000256" key="5">
    <source>
        <dbReference type="ARBA" id="ARBA00022989"/>
    </source>
</evidence>
<dbReference type="Pfam" id="PF00005">
    <property type="entry name" value="ABC_tran"/>
    <property type="match status" value="1"/>
</dbReference>
<dbReference type="CDD" id="cd03228">
    <property type="entry name" value="ABCC_MRP_Like"/>
    <property type="match status" value="1"/>
</dbReference>
<evidence type="ECO:0000256" key="2">
    <source>
        <dbReference type="ARBA" id="ARBA00022692"/>
    </source>
</evidence>
<accession>A0ABQ2ZFA2</accession>
<keyword evidence="6 8" id="KW-0472">Membrane</keyword>
<feature type="transmembrane region" description="Helical" evidence="8">
    <location>
        <begin position="273"/>
        <end position="295"/>
    </location>
</feature>
<organism evidence="10 11">
    <name type="scientific">Streptomyces xanthochromogenes</name>
    <dbReference type="NCBI Taxonomy" id="67384"/>
    <lineage>
        <taxon>Bacteria</taxon>
        <taxon>Bacillati</taxon>
        <taxon>Actinomycetota</taxon>
        <taxon>Actinomycetes</taxon>
        <taxon>Kitasatosporales</taxon>
        <taxon>Streptomycetaceae</taxon>
        <taxon>Streptomyces</taxon>
    </lineage>
</organism>
<evidence type="ECO:0000256" key="4">
    <source>
        <dbReference type="ARBA" id="ARBA00022840"/>
    </source>
</evidence>
<feature type="compositionally biased region" description="Basic and acidic residues" evidence="7">
    <location>
        <begin position="634"/>
        <end position="647"/>
    </location>
</feature>
<dbReference type="Gene3D" id="3.40.50.300">
    <property type="entry name" value="P-loop containing nucleotide triphosphate hydrolases"/>
    <property type="match status" value="1"/>
</dbReference>
<feature type="transmembrane region" description="Helical" evidence="8">
    <location>
        <begin position="181"/>
        <end position="200"/>
    </location>
</feature>
<dbReference type="Proteomes" id="UP000600946">
    <property type="component" value="Unassembled WGS sequence"/>
</dbReference>
<comment type="subcellular location">
    <subcellularLocation>
        <location evidence="1">Cell membrane</location>
        <topology evidence="1">Multi-pass membrane protein</topology>
    </subcellularLocation>
</comment>
<dbReference type="RefSeq" id="WP_190025902.1">
    <property type="nucleotide sequence ID" value="NZ_BMUU01000001.1"/>
</dbReference>
<feature type="domain" description="ABC transporter" evidence="9">
    <location>
        <begin position="367"/>
        <end position="610"/>
    </location>
</feature>
<dbReference type="InterPro" id="IPR039421">
    <property type="entry name" value="Type_1_exporter"/>
</dbReference>
<name>A0ABQ2ZFA2_9ACTN</name>